<keyword evidence="2" id="KW-1003">Cell membrane</keyword>
<dbReference type="InterPro" id="IPR011701">
    <property type="entry name" value="MFS"/>
</dbReference>
<dbReference type="SUPFAM" id="SSF103473">
    <property type="entry name" value="MFS general substrate transporter"/>
    <property type="match status" value="1"/>
</dbReference>
<evidence type="ECO:0000256" key="2">
    <source>
        <dbReference type="ARBA" id="ARBA00022475"/>
    </source>
</evidence>
<feature type="transmembrane region" description="Helical" evidence="6">
    <location>
        <begin position="198"/>
        <end position="216"/>
    </location>
</feature>
<keyword evidence="4 6" id="KW-1133">Transmembrane helix</keyword>
<dbReference type="PROSITE" id="PS50850">
    <property type="entry name" value="MFS"/>
    <property type="match status" value="1"/>
</dbReference>
<evidence type="ECO:0000256" key="1">
    <source>
        <dbReference type="ARBA" id="ARBA00004651"/>
    </source>
</evidence>
<comment type="subcellular location">
    <subcellularLocation>
        <location evidence="1">Cell membrane</location>
        <topology evidence="1">Multi-pass membrane protein</topology>
    </subcellularLocation>
</comment>
<feature type="transmembrane region" description="Helical" evidence="6">
    <location>
        <begin position="236"/>
        <end position="254"/>
    </location>
</feature>
<name>A0ABP6LVR3_9MICC</name>
<sequence>MRFSALIFIAAYSAVLNALMLIAPVISGKLAEDFGLGPAQTGAIFSVELGCFSLATIPAYLWLRRLNLRQVTIVCTVIVIVGNIVSGFVGTYSALLLARLVTSLAAGSIVVILLSRSGKAHNPSRAFGVFVVSQLVMGALILAVFPTVFAEVGSSAVYWSLAGLALLCLPATALLDGEFLRRDRGQGPADAARPSGRSVLPFVLGLGAVLLFYVALSGVWTFMAAVADVAGTSPDAVSRTLSVATLAGIASALFASLRGDTPRRRLYLAVGYLGMAVSVLLLVGAPGLWRFAVAAVVFKFVWTLILPYLLSTLADLGSGGQVMNTTNLMIGSGLALGPLISGSLIESTGGFGAMLLVSTVGVIVSGLLVMVVHPRRADT</sequence>
<dbReference type="PANTHER" id="PTHR43124">
    <property type="entry name" value="PURINE EFFLUX PUMP PBUE"/>
    <property type="match status" value="1"/>
</dbReference>
<evidence type="ECO:0000256" key="5">
    <source>
        <dbReference type="ARBA" id="ARBA00023136"/>
    </source>
</evidence>
<proteinExistence type="predicted"/>
<keyword evidence="9" id="KW-1185">Reference proteome</keyword>
<dbReference type="InterPro" id="IPR050189">
    <property type="entry name" value="MFS_Efflux_Transporters"/>
</dbReference>
<dbReference type="Pfam" id="PF07690">
    <property type="entry name" value="MFS_1"/>
    <property type="match status" value="1"/>
</dbReference>
<dbReference type="EMBL" id="BAAAVT010000008">
    <property type="protein sequence ID" value="GAA3062209.1"/>
    <property type="molecule type" value="Genomic_DNA"/>
</dbReference>
<keyword evidence="3 6" id="KW-0812">Transmembrane</keyword>
<reference evidence="9" key="1">
    <citation type="journal article" date="2019" name="Int. J. Syst. Evol. Microbiol.">
        <title>The Global Catalogue of Microorganisms (GCM) 10K type strain sequencing project: providing services to taxonomists for standard genome sequencing and annotation.</title>
        <authorList>
            <consortium name="The Broad Institute Genomics Platform"/>
            <consortium name="The Broad Institute Genome Sequencing Center for Infectious Disease"/>
            <person name="Wu L."/>
            <person name="Ma J."/>
        </authorList>
    </citation>
    <scope>NUCLEOTIDE SEQUENCE [LARGE SCALE GENOMIC DNA]</scope>
    <source>
        <strain evidence="9">JCM 14309</strain>
    </source>
</reference>
<evidence type="ECO:0000313" key="9">
    <source>
        <dbReference type="Proteomes" id="UP001500236"/>
    </source>
</evidence>
<dbReference type="Proteomes" id="UP001500236">
    <property type="component" value="Unassembled WGS sequence"/>
</dbReference>
<feature type="transmembrane region" description="Helical" evidence="6">
    <location>
        <begin position="351"/>
        <end position="372"/>
    </location>
</feature>
<dbReference type="PANTHER" id="PTHR43124:SF10">
    <property type="entry name" value="PURINE EFFLUX PUMP PBUE"/>
    <property type="match status" value="1"/>
</dbReference>
<feature type="transmembrane region" description="Helical" evidence="6">
    <location>
        <begin position="70"/>
        <end position="90"/>
    </location>
</feature>
<evidence type="ECO:0000256" key="3">
    <source>
        <dbReference type="ARBA" id="ARBA00022692"/>
    </source>
</evidence>
<organism evidence="8 9">
    <name type="scientific">Nesterenkonia aethiopica</name>
    <dbReference type="NCBI Taxonomy" id="269144"/>
    <lineage>
        <taxon>Bacteria</taxon>
        <taxon>Bacillati</taxon>
        <taxon>Actinomycetota</taxon>
        <taxon>Actinomycetes</taxon>
        <taxon>Micrococcales</taxon>
        <taxon>Micrococcaceae</taxon>
        <taxon>Nesterenkonia</taxon>
    </lineage>
</organism>
<gene>
    <name evidence="8" type="ORF">GCM10010529_14480</name>
</gene>
<feature type="domain" description="Major facilitator superfamily (MFS) profile" evidence="7">
    <location>
        <begin position="3"/>
        <end position="377"/>
    </location>
</feature>
<evidence type="ECO:0000256" key="6">
    <source>
        <dbReference type="SAM" id="Phobius"/>
    </source>
</evidence>
<dbReference type="Gene3D" id="1.20.1250.20">
    <property type="entry name" value="MFS general substrate transporter like domains"/>
    <property type="match status" value="2"/>
</dbReference>
<keyword evidence="5 6" id="KW-0472">Membrane</keyword>
<feature type="transmembrane region" description="Helical" evidence="6">
    <location>
        <begin position="266"/>
        <end position="285"/>
    </location>
</feature>
<feature type="transmembrane region" description="Helical" evidence="6">
    <location>
        <begin position="96"/>
        <end position="114"/>
    </location>
</feature>
<evidence type="ECO:0000259" key="7">
    <source>
        <dbReference type="PROSITE" id="PS50850"/>
    </source>
</evidence>
<protein>
    <submittedName>
        <fullName evidence="8">MFS transporter</fullName>
    </submittedName>
</protein>
<dbReference type="InterPro" id="IPR020846">
    <property type="entry name" value="MFS_dom"/>
</dbReference>
<feature type="transmembrane region" description="Helical" evidence="6">
    <location>
        <begin position="291"/>
        <end position="310"/>
    </location>
</feature>
<feature type="transmembrane region" description="Helical" evidence="6">
    <location>
        <begin position="156"/>
        <end position="177"/>
    </location>
</feature>
<accession>A0ABP6LVR3</accession>
<feature type="transmembrane region" description="Helical" evidence="6">
    <location>
        <begin position="126"/>
        <end position="150"/>
    </location>
</feature>
<feature type="transmembrane region" description="Helical" evidence="6">
    <location>
        <begin position="322"/>
        <end position="345"/>
    </location>
</feature>
<feature type="transmembrane region" description="Helical" evidence="6">
    <location>
        <begin position="43"/>
        <end position="63"/>
    </location>
</feature>
<comment type="caution">
    <text evidence="8">The sequence shown here is derived from an EMBL/GenBank/DDBJ whole genome shotgun (WGS) entry which is preliminary data.</text>
</comment>
<evidence type="ECO:0000256" key="4">
    <source>
        <dbReference type="ARBA" id="ARBA00022989"/>
    </source>
</evidence>
<dbReference type="InterPro" id="IPR036259">
    <property type="entry name" value="MFS_trans_sf"/>
</dbReference>
<evidence type="ECO:0000313" key="8">
    <source>
        <dbReference type="EMBL" id="GAA3062209.1"/>
    </source>
</evidence>